<evidence type="ECO:0000259" key="1">
    <source>
        <dbReference type="Pfam" id="PF13403"/>
    </source>
</evidence>
<keyword evidence="3" id="KW-1185">Reference proteome</keyword>
<feature type="domain" description="Hedgehog/Intein (Hint)" evidence="1">
    <location>
        <begin position="167"/>
        <end position="304"/>
    </location>
</feature>
<sequence length="350" mass="37002">MARAELGQQGHPVLAEYSIFALGESHMTISGGAQLDGVTQGDGSHLVGQTITLDSDAWAPIALSDDDSDFRDNDMSQRLDGAQSFDGVGYANGTIVEAEYGLTLSDGVNSWEVVGFNLHNSSTSYATVEGLAFIGGPGGFPPVGVPLTVVSARDFPDFQVADYATPICYDAATLIDTEAGLRPIRTLRVGDRVRTLDNGLQPVRWVGARRGNGLGPGAPIEIATGMLGAIAPLRVSRQHRLLLRTAQAELMFGAAEVFAAAGHLQDGVTIRSLQGLGTTWMHLLLDRHEVIFANGVASESLYLGPALAGTGPFFADLPRDSGCARRLARPQLRRDEAALLRPTPTLARAG</sequence>
<accession>A0A8J7LVF3</accession>
<protein>
    <submittedName>
        <fullName evidence="2">Hint domain-containing protein</fullName>
    </submittedName>
</protein>
<reference evidence="2" key="1">
    <citation type="submission" date="2020-12" db="EMBL/GenBank/DDBJ databases">
        <title>Sedimentitalea sp. nov., isolated from sand in Incheon.</title>
        <authorList>
            <person name="Kim W."/>
        </authorList>
    </citation>
    <scope>NUCLEOTIDE SEQUENCE</scope>
    <source>
        <strain evidence="2">CAU 1593</strain>
    </source>
</reference>
<evidence type="ECO:0000313" key="3">
    <source>
        <dbReference type="Proteomes" id="UP000619079"/>
    </source>
</evidence>
<dbReference type="Pfam" id="PF13403">
    <property type="entry name" value="Hint_2"/>
    <property type="match status" value="1"/>
</dbReference>
<dbReference type="AlphaFoldDB" id="A0A8J7LVF3"/>
<evidence type="ECO:0000313" key="2">
    <source>
        <dbReference type="EMBL" id="MBJ6371010.1"/>
    </source>
</evidence>
<dbReference type="EMBL" id="JAELVR010000003">
    <property type="protein sequence ID" value="MBJ6371010.1"/>
    <property type="molecule type" value="Genomic_DNA"/>
</dbReference>
<dbReference type="InterPro" id="IPR028992">
    <property type="entry name" value="Hedgehog/Intein_dom"/>
</dbReference>
<dbReference type="RefSeq" id="WP_199023797.1">
    <property type="nucleotide sequence ID" value="NZ_JAELVR010000003.1"/>
</dbReference>
<organism evidence="2 3">
    <name type="scientific">Sedimentitalea arenosa</name>
    <dbReference type="NCBI Taxonomy" id="2798803"/>
    <lineage>
        <taxon>Bacteria</taxon>
        <taxon>Pseudomonadati</taxon>
        <taxon>Pseudomonadota</taxon>
        <taxon>Alphaproteobacteria</taxon>
        <taxon>Rhodobacterales</taxon>
        <taxon>Paracoccaceae</taxon>
        <taxon>Sedimentitalea</taxon>
    </lineage>
</organism>
<name>A0A8J7LVF3_9RHOB</name>
<comment type="caution">
    <text evidence="2">The sequence shown here is derived from an EMBL/GenBank/DDBJ whole genome shotgun (WGS) entry which is preliminary data.</text>
</comment>
<dbReference type="InterPro" id="IPR036844">
    <property type="entry name" value="Hint_dom_sf"/>
</dbReference>
<gene>
    <name evidence="2" type="ORF">JF290_05690</name>
</gene>
<proteinExistence type="predicted"/>
<dbReference type="SUPFAM" id="SSF51294">
    <property type="entry name" value="Hedgehog/intein (Hint) domain"/>
    <property type="match status" value="1"/>
</dbReference>
<dbReference type="Proteomes" id="UP000619079">
    <property type="component" value="Unassembled WGS sequence"/>
</dbReference>